<evidence type="ECO:0000313" key="3">
    <source>
        <dbReference type="Proteomes" id="UP000342249"/>
    </source>
</evidence>
<evidence type="ECO:0000259" key="1">
    <source>
        <dbReference type="Pfam" id="PF11823"/>
    </source>
</evidence>
<feature type="domain" description="Putative Se/S carrier protein-like" evidence="1">
    <location>
        <begin position="11"/>
        <end position="79"/>
    </location>
</feature>
<dbReference type="Pfam" id="PF11823">
    <property type="entry name" value="Se_S_carrier"/>
    <property type="match status" value="1"/>
</dbReference>
<accession>A0A5N7INQ0</accession>
<proteinExistence type="predicted"/>
<gene>
    <name evidence="2" type="ORF">E4V82_10900</name>
</gene>
<name>A0A5N7INQ0_9CLOT</name>
<organism evidence="2 3">
    <name type="scientific">Clostridium estertheticum</name>
    <dbReference type="NCBI Taxonomy" id="238834"/>
    <lineage>
        <taxon>Bacteria</taxon>
        <taxon>Bacillati</taxon>
        <taxon>Bacillota</taxon>
        <taxon>Clostridia</taxon>
        <taxon>Eubacteriales</taxon>
        <taxon>Clostridiaceae</taxon>
        <taxon>Clostridium</taxon>
    </lineage>
</organism>
<dbReference type="Proteomes" id="UP000342249">
    <property type="component" value="Unassembled WGS sequence"/>
</dbReference>
<sequence>MYKTMQVEETEYLVVYPGHNTTTLLYQRLLKKSCNVELVSTPIKISYGCSLSIKFKEIYIDIVNAEILKISIKPKGVYRIVKKPKYNNYEMI</sequence>
<evidence type="ECO:0000313" key="2">
    <source>
        <dbReference type="EMBL" id="MPQ62613.1"/>
    </source>
</evidence>
<comment type="caution">
    <text evidence="2">The sequence shown here is derived from an EMBL/GenBank/DDBJ whole genome shotgun (WGS) entry which is preliminary data.</text>
</comment>
<dbReference type="InterPro" id="IPR021778">
    <property type="entry name" value="Se/S_carrier-like"/>
</dbReference>
<dbReference type="EMBL" id="SPSF01000031">
    <property type="protein sequence ID" value="MPQ62613.1"/>
    <property type="molecule type" value="Genomic_DNA"/>
</dbReference>
<dbReference type="AlphaFoldDB" id="A0A5N7INQ0"/>
<reference evidence="2 3" key="1">
    <citation type="journal article" date="2019" name="Lett. Appl. Microbiol.">
        <title>A case of 'blown pack' spoilage of vacuum-packaged pork likely associated with Clostridium estertheticum in Canada.</title>
        <authorList>
            <person name="Zhang P."/>
            <person name="Ward P."/>
            <person name="McMullen L.M."/>
            <person name="Yang X."/>
        </authorList>
    </citation>
    <scope>NUCLEOTIDE SEQUENCE [LARGE SCALE GENOMIC DNA]</scope>
    <source>
        <strain evidence="2 3">MA19</strain>
    </source>
</reference>
<protein>
    <submittedName>
        <fullName evidence="2">DUF3343 domain-containing protein</fullName>
    </submittedName>
</protein>